<evidence type="ECO:0000256" key="1">
    <source>
        <dbReference type="SAM" id="MobiDB-lite"/>
    </source>
</evidence>
<name>A0A183UUY7_TOXCA</name>
<accession>A0A183UUY7</accession>
<proteinExistence type="predicted"/>
<gene>
    <name evidence="2" type="ORF">TCNE_LOCUS12307</name>
</gene>
<feature type="region of interest" description="Disordered" evidence="1">
    <location>
        <begin position="187"/>
        <end position="223"/>
    </location>
</feature>
<protein>
    <submittedName>
        <fullName evidence="2 4">Uncharacterized protein</fullName>
    </submittedName>
</protein>
<sequence length="313" mass="36508">MEFIDQARHPPELRQYEEALANGAVTLDHLRNLKLAWKWQQLRASLLLPPCEPDAYNLEEIFKNFFVNVWGGWESGQHLRPFDPDGAFESEFLMNILGLDPSLLHRIRFEAEIKLEGSKFVTPFVCFLSSTSSPDDVLWNWLVVSMVQNLRINQHTLELMEKQNTVSRYTRLPFVVDGTLNSASTTFALNPLSKPTTEQGDELSSNLPRRRKTRKKTPEDSKSIEEMVRSKVKRLVIDCDWVGKTALNPWMNPLYRKELRGCKDEHNDECRMDYEEDVCMRHCIKANFFQLVGWHTFEVIQKSDTFLHSLLFI</sequence>
<feature type="compositionally biased region" description="Polar residues" evidence="1">
    <location>
        <begin position="187"/>
        <end position="207"/>
    </location>
</feature>
<reference evidence="2 3" key="2">
    <citation type="submission" date="2018-11" db="EMBL/GenBank/DDBJ databases">
        <authorList>
            <consortium name="Pathogen Informatics"/>
        </authorList>
    </citation>
    <scope>NUCLEOTIDE SEQUENCE [LARGE SCALE GENOMIC DNA]</scope>
</reference>
<dbReference type="EMBL" id="UYWY01021203">
    <property type="protein sequence ID" value="VDM43628.1"/>
    <property type="molecule type" value="Genomic_DNA"/>
</dbReference>
<reference evidence="4" key="1">
    <citation type="submission" date="2016-06" db="UniProtKB">
        <authorList>
            <consortium name="WormBaseParasite"/>
        </authorList>
    </citation>
    <scope>IDENTIFICATION</scope>
</reference>
<dbReference type="Proteomes" id="UP000050794">
    <property type="component" value="Unassembled WGS sequence"/>
</dbReference>
<dbReference type="WBParaSite" id="TCNE_0001230701-mRNA-1">
    <property type="protein sequence ID" value="TCNE_0001230701-mRNA-1"/>
    <property type="gene ID" value="TCNE_0001230701"/>
</dbReference>
<organism evidence="3 4">
    <name type="scientific">Toxocara canis</name>
    <name type="common">Canine roundworm</name>
    <dbReference type="NCBI Taxonomy" id="6265"/>
    <lineage>
        <taxon>Eukaryota</taxon>
        <taxon>Metazoa</taxon>
        <taxon>Ecdysozoa</taxon>
        <taxon>Nematoda</taxon>
        <taxon>Chromadorea</taxon>
        <taxon>Rhabditida</taxon>
        <taxon>Spirurina</taxon>
        <taxon>Ascaridomorpha</taxon>
        <taxon>Ascaridoidea</taxon>
        <taxon>Toxocaridae</taxon>
        <taxon>Toxocara</taxon>
    </lineage>
</organism>
<evidence type="ECO:0000313" key="3">
    <source>
        <dbReference type="Proteomes" id="UP000050794"/>
    </source>
</evidence>
<evidence type="ECO:0000313" key="2">
    <source>
        <dbReference type="EMBL" id="VDM43628.1"/>
    </source>
</evidence>
<dbReference type="AlphaFoldDB" id="A0A183UUY7"/>
<keyword evidence="3" id="KW-1185">Reference proteome</keyword>
<evidence type="ECO:0000313" key="4">
    <source>
        <dbReference type="WBParaSite" id="TCNE_0001230701-mRNA-1"/>
    </source>
</evidence>